<dbReference type="EMBL" id="FOVH01000018">
    <property type="protein sequence ID" value="SFP85631.1"/>
    <property type="molecule type" value="Genomic_DNA"/>
</dbReference>
<keyword evidence="2 4" id="KW-0808">Transferase</keyword>
<dbReference type="RefSeq" id="WP_218163866.1">
    <property type="nucleotide sequence ID" value="NZ_FOVH01000018.1"/>
</dbReference>
<dbReference type="PANTHER" id="PTHR46401">
    <property type="entry name" value="GLYCOSYLTRANSFERASE WBBK-RELATED"/>
    <property type="match status" value="1"/>
</dbReference>
<accession>A0A1I5TRU8</accession>
<gene>
    <name evidence="4" type="ORF">SAMN04489713_11898</name>
</gene>
<dbReference type="eggNOG" id="COG0297">
    <property type="taxonomic scope" value="Bacteria"/>
</dbReference>
<proteinExistence type="predicted"/>
<feature type="domain" description="Glycosyltransferase subfamily 4-like N-terminal" evidence="3">
    <location>
        <begin position="189"/>
        <end position="300"/>
    </location>
</feature>
<sequence length="512" mass="57350">MQTEGESAPEKPRGRVVMLVDNDVVRDSRVQKAATSAAEAGWEVHLLGCTSAKKGRSWTLGGARVRLLPLQHTLQRRKRHGALRATLRRPLAYAHPDVADYRRRLVQSRRADLAATRLAPGSGGPVRKGWLLARRVAAKAQSRWVALRVRRTDALAEARRDPRSPVERLAIKFWLTLLGDRAWRVLDRNLWDWDSAYGKVIDRLEPDIVHANDFRMLGVGARAVRRARAKGRRTKLVWDAHEFLPGIRPWAVEPRWHPAVCAYEREYAGTADAVMTVSEALGDRLVERHGLRHRPTVVLNAPLTGGEPSTGDPVPDMRELCGVGPDTPIAVYSGSAAVQRGLDIMIEALPRLPRLHVALVVSSARSDYVRGLLARAKELDVADRVHTLPYVPFDQVVPFLAAADIGVIPIHHWPNHEIALITKFFEYSHARLPIVVSDVQAMGDMVKSTGQGEVFHAEDLADYVRAVETVLADPRRYRAVYDDRPDLLRGWMWEAQAEILDGVYTRLLNDGR</sequence>
<dbReference type="Proteomes" id="UP000183413">
    <property type="component" value="Unassembled WGS sequence"/>
</dbReference>
<protein>
    <submittedName>
        <fullName evidence="4">Glycosyltransferase involved in cell wall bisynthesis</fullName>
    </submittedName>
</protein>
<dbReference type="GO" id="GO:0009103">
    <property type="term" value="P:lipopolysaccharide biosynthetic process"/>
    <property type="evidence" value="ECO:0007669"/>
    <property type="project" value="TreeGrafter"/>
</dbReference>
<dbReference type="STRING" id="1993.SAMN04489713_11898"/>
<dbReference type="Pfam" id="PF13439">
    <property type="entry name" value="Glyco_transf_4"/>
    <property type="match status" value="1"/>
</dbReference>
<dbReference type="InterPro" id="IPR028098">
    <property type="entry name" value="Glyco_trans_4-like_N"/>
</dbReference>
<dbReference type="CDD" id="cd03801">
    <property type="entry name" value="GT4_PimA-like"/>
    <property type="match status" value="1"/>
</dbReference>
<name>A0A1I5TRU8_9ACTN</name>
<dbReference type="SUPFAM" id="SSF53756">
    <property type="entry name" value="UDP-Glycosyltransferase/glycogen phosphorylase"/>
    <property type="match status" value="1"/>
</dbReference>
<evidence type="ECO:0000313" key="4">
    <source>
        <dbReference type="EMBL" id="SFP85631.1"/>
    </source>
</evidence>
<reference evidence="4 5" key="1">
    <citation type="submission" date="2016-10" db="EMBL/GenBank/DDBJ databases">
        <authorList>
            <person name="de Groot N.N."/>
        </authorList>
    </citation>
    <scope>NUCLEOTIDE SEQUENCE [LARGE SCALE GENOMIC DNA]</scope>
    <source>
        <strain evidence="4 5">DSM 43067</strain>
    </source>
</reference>
<organism evidence="4 5">
    <name type="scientific">Actinomadura madurae</name>
    <dbReference type="NCBI Taxonomy" id="1993"/>
    <lineage>
        <taxon>Bacteria</taxon>
        <taxon>Bacillati</taxon>
        <taxon>Actinomycetota</taxon>
        <taxon>Actinomycetes</taxon>
        <taxon>Streptosporangiales</taxon>
        <taxon>Thermomonosporaceae</taxon>
        <taxon>Actinomadura</taxon>
    </lineage>
</organism>
<evidence type="ECO:0000256" key="1">
    <source>
        <dbReference type="ARBA" id="ARBA00022676"/>
    </source>
</evidence>
<keyword evidence="1" id="KW-0328">Glycosyltransferase</keyword>
<dbReference type="PANTHER" id="PTHR46401:SF2">
    <property type="entry name" value="GLYCOSYLTRANSFERASE WBBK-RELATED"/>
    <property type="match status" value="1"/>
</dbReference>
<dbReference type="Pfam" id="PF13692">
    <property type="entry name" value="Glyco_trans_1_4"/>
    <property type="match status" value="1"/>
</dbReference>
<dbReference type="GO" id="GO:0016757">
    <property type="term" value="F:glycosyltransferase activity"/>
    <property type="evidence" value="ECO:0007669"/>
    <property type="project" value="UniProtKB-KW"/>
</dbReference>
<dbReference type="AlphaFoldDB" id="A0A1I5TRU8"/>
<keyword evidence="5" id="KW-1185">Reference proteome</keyword>
<evidence type="ECO:0000259" key="3">
    <source>
        <dbReference type="Pfam" id="PF13439"/>
    </source>
</evidence>
<dbReference type="Gene3D" id="3.40.50.2000">
    <property type="entry name" value="Glycogen Phosphorylase B"/>
    <property type="match status" value="2"/>
</dbReference>
<evidence type="ECO:0000256" key="2">
    <source>
        <dbReference type="ARBA" id="ARBA00022679"/>
    </source>
</evidence>
<evidence type="ECO:0000313" key="5">
    <source>
        <dbReference type="Proteomes" id="UP000183413"/>
    </source>
</evidence>
<dbReference type="InParanoid" id="A0A1I5TRU8"/>